<evidence type="ECO:0000256" key="8">
    <source>
        <dbReference type="ARBA" id="ARBA00023004"/>
    </source>
</evidence>
<dbReference type="FunFam" id="2.170.130.10:FF:000010">
    <property type="entry name" value="Ferripyoverdine receptor"/>
    <property type="match status" value="1"/>
</dbReference>
<accession>A0A0X8P2G4</accession>
<evidence type="ECO:0000256" key="16">
    <source>
        <dbReference type="RuleBase" id="RU003357"/>
    </source>
</evidence>
<dbReference type="InterPro" id="IPR012910">
    <property type="entry name" value="Plug_dom"/>
</dbReference>
<evidence type="ECO:0000256" key="17">
    <source>
        <dbReference type="SAM" id="SignalP"/>
    </source>
</evidence>
<comment type="similarity">
    <text evidence="2 14 16">Belongs to the TonB-dependent receptor family.</text>
</comment>
<keyword evidence="4 14" id="KW-1134">Transmembrane beta strand</keyword>
<feature type="domain" description="TonB-dependent receptor plug" evidence="19">
    <location>
        <begin position="78"/>
        <end position="180"/>
    </location>
</feature>
<evidence type="ECO:0000313" key="21">
    <source>
        <dbReference type="Proteomes" id="UP000060602"/>
    </source>
</evidence>
<dbReference type="InterPro" id="IPR039426">
    <property type="entry name" value="TonB-dep_rcpt-like"/>
</dbReference>
<dbReference type="PANTHER" id="PTHR32552">
    <property type="entry name" value="FERRICHROME IRON RECEPTOR-RELATED"/>
    <property type="match status" value="1"/>
</dbReference>
<dbReference type="Gene3D" id="2.40.170.20">
    <property type="entry name" value="TonB-dependent receptor, beta-barrel domain"/>
    <property type="match status" value="1"/>
</dbReference>
<evidence type="ECO:0000256" key="10">
    <source>
        <dbReference type="ARBA" id="ARBA00023077"/>
    </source>
</evidence>
<dbReference type="GO" id="GO:0038023">
    <property type="term" value="F:signaling receptor activity"/>
    <property type="evidence" value="ECO:0007669"/>
    <property type="project" value="InterPro"/>
</dbReference>
<dbReference type="Proteomes" id="UP000060602">
    <property type="component" value="Chromosome"/>
</dbReference>
<evidence type="ECO:0000259" key="18">
    <source>
        <dbReference type="Pfam" id="PF00593"/>
    </source>
</evidence>
<evidence type="ECO:0000256" key="5">
    <source>
        <dbReference type="ARBA" id="ARBA00022496"/>
    </source>
</evidence>
<dbReference type="GO" id="GO:0015891">
    <property type="term" value="P:siderophore transport"/>
    <property type="evidence" value="ECO:0007669"/>
    <property type="project" value="InterPro"/>
</dbReference>
<dbReference type="InterPro" id="IPR037066">
    <property type="entry name" value="Plug_dom_sf"/>
</dbReference>
<reference evidence="21" key="1">
    <citation type="submission" date="2015-12" db="EMBL/GenBank/DDBJ databases">
        <title>FDA dAtabase for Regulatory Grade micrObial Sequences (FDA-ARGOS): Supporting development and validation of Infectious Disease Dx tests.</title>
        <authorList>
            <person name="Case J."/>
            <person name="Tallon L."/>
            <person name="Sadzewicz L."/>
            <person name="Sengamalay N."/>
            <person name="Ott S."/>
            <person name="Godinez A."/>
            <person name="Nagaraj S."/>
            <person name="Nadendla S."/>
            <person name="Sichtig H."/>
        </authorList>
    </citation>
    <scope>NUCLEOTIDE SEQUENCE [LARGE SCALE GENOMIC DNA]</scope>
    <source>
        <strain evidence="21">FDAARGOS_147</strain>
    </source>
</reference>
<evidence type="ECO:0000256" key="1">
    <source>
        <dbReference type="ARBA" id="ARBA00004571"/>
    </source>
</evidence>
<dbReference type="InterPro" id="IPR000531">
    <property type="entry name" value="Beta-barrel_TonB"/>
</dbReference>
<gene>
    <name evidence="20" type="ORF">AL504_23085</name>
</gene>
<sequence>MHHHSSGSSVLLGLITLALASAAAPVQARQPDAAGNASPGPATLPAIEVSGQADEPTEATRAYTVPSTRASTGLALSPKETPQSVSVVTRQQMDDQGMQSIGDVLGSTTGITFIELDNGGRTTYRARGFSITNYKVDGLSVIGGSSFNNGGSGAINMDLYDRVSIVRGANGLMGGTGDPSATVDLVRKRPGRTLGASLTLRTGSWNKKNAVGDINIPLAADGRVRSRLVFSGEDSDGFRDHSSIERQGFLASFAMDVTDRTQAGLGFQYEHSIFHGASWGANVPAWFADGSPTDFRRSLNLAADWSKTDMEAKTLFASLDHRFDNDWKLRADYAHTSRADLNNKGAVKVNNGKVRWPHWKQDGSGAYLNAIHSESEGETDAFSLDLSGPLELLGRRHELLVGLNGSRMEEPSWTFNSRNCSIDGIAGFKGRCQYRTELPVADWRAWRGDEYGNIRAFRTDARRVTRTTLYGGYVAGRFELADDLTLITGLRRSVYQIHSDNYNAAGVRGARTGENAAHAWTPYYGLVYGLTPNYSVYASYTDVFTPQSNKNESGDTLKPITGASYEAGIKGEWFNGALNAAVSAFRSLQKNVALKDGDRLTPDGDQAYRTGTGVIVKGVDAEIAGAMSAAWNVYLGYTYLDVGNKDTAERPDPRHLLRLNTTYRLQGMLRGLTIGGGMSWQGKTVSEPYPGRPNGRGGFDDSPIPLKGYALFNAMARYDINRHLSAMLNVSNLFDKTYYRQYGFYNGLIYGEPRRVTLSLQAKF</sequence>
<evidence type="ECO:0000256" key="9">
    <source>
        <dbReference type="ARBA" id="ARBA00023065"/>
    </source>
</evidence>
<dbReference type="Gene3D" id="2.170.130.10">
    <property type="entry name" value="TonB-dependent receptor, plug domain"/>
    <property type="match status" value="1"/>
</dbReference>
<dbReference type="InterPro" id="IPR010105">
    <property type="entry name" value="TonB_sidphr_rcpt"/>
</dbReference>
<dbReference type="PROSITE" id="PS01156">
    <property type="entry name" value="TONB_DEPENDENT_REC_2"/>
    <property type="match status" value="1"/>
</dbReference>
<keyword evidence="11 14" id="KW-0472">Membrane</keyword>
<evidence type="ECO:0000256" key="3">
    <source>
        <dbReference type="ARBA" id="ARBA00022448"/>
    </source>
</evidence>
<dbReference type="InterPro" id="IPR010917">
    <property type="entry name" value="TonB_rcpt_CS"/>
</dbReference>
<evidence type="ECO:0000256" key="6">
    <source>
        <dbReference type="ARBA" id="ARBA00022692"/>
    </source>
</evidence>
<feature type="chain" id="PRO_5007069218" evidence="17">
    <location>
        <begin position="29"/>
        <end position="764"/>
    </location>
</feature>
<dbReference type="GO" id="GO:0009279">
    <property type="term" value="C:cell outer membrane"/>
    <property type="evidence" value="ECO:0007669"/>
    <property type="project" value="UniProtKB-SubCell"/>
</dbReference>
<keyword evidence="13 14" id="KW-0998">Cell outer membrane</keyword>
<feature type="short sequence motif" description="TonB C-terminal box" evidence="15">
    <location>
        <begin position="747"/>
        <end position="764"/>
    </location>
</feature>
<keyword evidence="5" id="KW-0410">Iron transport</keyword>
<keyword evidence="6 14" id="KW-0812">Transmembrane</keyword>
<evidence type="ECO:0000256" key="2">
    <source>
        <dbReference type="ARBA" id="ARBA00009810"/>
    </source>
</evidence>
<keyword evidence="9" id="KW-0406">Ion transport</keyword>
<dbReference type="PROSITE" id="PS52016">
    <property type="entry name" value="TONB_DEPENDENT_REC_3"/>
    <property type="match status" value="1"/>
</dbReference>
<dbReference type="InterPro" id="IPR036942">
    <property type="entry name" value="Beta-barrel_TonB_sf"/>
</dbReference>
<dbReference type="GO" id="GO:0015344">
    <property type="term" value="F:siderophore uptake transmembrane transporter activity"/>
    <property type="evidence" value="ECO:0007669"/>
    <property type="project" value="TreeGrafter"/>
</dbReference>
<name>A0A0X8P2G4_ALCXX</name>
<dbReference type="AlphaFoldDB" id="A0A0X8P2G4"/>
<evidence type="ECO:0000259" key="19">
    <source>
        <dbReference type="Pfam" id="PF07715"/>
    </source>
</evidence>
<keyword evidence="3 14" id="KW-0813">Transport</keyword>
<proteinExistence type="inferred from homology"/>
<organism evidence="20 21">
    <name type="scientific">Alcaligenes xylosoxydans xylosoxydans</name>
    <name type="common">Achromobacter xylosoxidans</name>
    <dbReference type="NCBI Taxonomy" id="85698"/>
    <lineage>
        <taxon>Bacteria</taxon>
        <taxon>Pseudomonadati</taxon>
        <taxon>Pseudomonadota</taxon>
        <taxon>Betaproteobacteria</taxon>
        <taxon>Burkholderiales</taxon>
        <taxon>Alcaligenaceae</taxon>
        <taxon>Achromobacter</taxon>
    </lineage>
</organism>
<protein>
    <submittedName>
        <fullName evidence="20">TonB-dependent siderophore receptor</fullName>
    </submittedName>
</protein>
<feature type="domain" description="TonB-dependent receptor-like beta-barrel" evidence="18">
    <location>
        <begin position="293"/>
        <end position="733"/>
    </location>
</feature>
<evidence type="ECO:0000256" key="15">
    <source>
        <dbReference type="PROSITE-ProRule" id="PRU10144"/>
    </source>
</evidence>
<dbReference type="RefSeq" id="WP_061073302.1">
    <property type="nucleotide sequence ID" value="NZ_CP014060.2"/>
</dbReference>
<evidence type="ECO:0000256" key="4">
    <source>
        <dbReference type="ARBA" id="ARBA00022452"/>
    </source>
</evidence>
<evidence type="ECO:0000256" key="7">
    <source>
        <dbReference type="ARBA" id="ARBA00022729"/>
    </source>
</evidence>
<dbReference type="PANTHER" id="PTHR32552:SF74">
    <property type="entry name" value="HYDROXAMATE SIDEROPHORE RECEPTOR FHUE"/>
    <property type="match status" value="1"/>
</dbReference>
<keyword evidence="12 20" id="KW-0675">Receptor</keyword>
<keyword evidence="7 17" id="KW-0732">Signal</keyword>
<evidence type="ECO:0000256" key="12">
    <source>
        <dbReference type="ARBA" id="ARBA00023170"/>
    </source>
</evidence>
<dbReference type="Pfam" id="PF00593">
    <property type="entry name" value="TonB_dep_Rec_b-barrel"/>
    <property type="match status" value="1"/>
</dbReference>
<dbReference type="NCBIfam" id="TIGR01783">
    <property type="entry name" value="TonB-siderophor"/>
    <property type="match status" value="1"/>
</dbReference>
<dbReference type="EMBL" id="CP014060">
    <property type="protein sequence ID" value="AMG38655.1"/>
    <property type="molecule type" value="Genomic_DNA"/>
</dbReference>
<comment type="subcellular location">
    <subcellularLocation>
        <location evidence="1 14">Cell outer membrane</location>
        <topology evidence="1 14">Multi-pass membrane protein</topology>
    </subcellularLocation>
</comment>
<evidence type="ECO:0000256" key="11">
    <source>
        <dbReference type="ARBA" id="ARBA00023136"/>
    </source>
</evidence>
<evidence type="ECO:0000313" key="20">
    <source>
        <dbReference type="EMBL" id="AMG38655.1"/>
    </source>
</evidence>
<evidence type="ECO:0000256" key="13">
    <source>
        <dbReference type="ARBA" id="ARBA00023237"/>
    </source>
</evidence>
<keyword evidence="8" id="KW-0408">Iron</keyword>
<evidence type="ECO:0000256" key="14">
    <source>
        <dbReference type="PROSITE-ProRule" id="PRU01360"/>
    </source>
</evidence>
<feature type="signal peptide" evidence="17">
    <location>
        <begin position="1"/>
        <end position="28"/>
    </location>
</feature>
<keyword evidence="10 16" id="KW-0798">TonB box</keyword>
<dbReference type="CDD" id="cd01347">
    <property type="entry name" value="ligand_gated_channel"/>
    <property type="match status" value="1"/>
</dbReference>
<dbReference type="SUPFAM" id="SSF56935">
    <property type="entry name" value="Porins"/>
    <property type="match status" value="1"/>
</dbReference>
<dbReference type="Pfam" id="PF07715">
    <property type="entry name" value="Plug"/>
    <property type="match status" value="1"/>
</dbReference>